<dbReference type="PROSITE" id="PS51257">
    <property type="entry name" value="PROKAR_LIPOPROTEIN"/>
    <property type="match status" value="1"/>
</dbReference>
<comment type="caution">
    <text evidence="3">The sequence shown here is derived from an EMBL/GenBank/DDBJ whole genome shotgun (WGS) entry which is preliminary data.</text>
</comment>
<gene>
    <name evidence="3" type="ORF">ACFOY2_09615</name>
</gene>
<keyword evidence="4" id="KW-1185">Reference proteome</keyword>
<evidence type="ECO:0000313" key="4">
    <source>
        <dbReference type="Proteomes" id="UP001595851"/>
    </source>
</evidence>
<dbReference type="Proteomes" id="UP001595851">
    <property type="component" value="Unassembled WGS sequence"/>
</dbReference>
<dbReference type="RefSeq" id="WP_379527604.1">
    <property type="nucleotide sequence ID" value="NZ_JBHSBI010000004.1"/>
</dbReference>
<feature type="region of interest" description="Disordered" evidence="1">
    <location>
        <begin position="23"/>
        <end position="52"/>
    </location>
</feature>
<evidence type="ECO:0008006" key="5">
    <source>
        <dbReference type="Google" id="ProtNLM"/>
    </source>
</evidence>
<accession>A0ABV8G2P0</accession>
<evidence type="ECO:0000256" key="2">
    <source>
        <dbReference type="SAM" id="SignalP"/>
    </source>
</evidence>
<feature type="signal peptide" evidence="2">
    <location>
        <begin position="1"/>
        <end position="21"/>
    </location>
</feature>
<proteinExistence type="predicted"/>
<evidence type="ECO:0000256" key="1">
    <source>
        <dbReference type="SAM" id="MobiDB-lite"/>
    </source>
</evidence>
<reference evidence="4" key="1">
    <citation type="journal article" date="2019" name="Int. J. Syst. Evol. Microbiol.">
        <title>The Global Catalogue of Microorganisms (GCM) 10K type strain sequencing project: providing services to taxonomists for standard genome sequencing and annotation.</title>
        <authorList>
            <consortium name="The Broad Institute Genomics Platform"/>
            <consortium name="The Broad Institute Genome Sequencing Center for Infectious Disease"/>
            <person name="Wu L."/>
            <person name="Ma J."/>
        </authorList>
    </citation>
    <scope>NUCLEOTIDE SEQUENCE [LARGE SCALE GENOMIC DNA]</scope>
    <source>
        <strain evidence="4">TBRC 1276</strain>
    </source>
</reference>
<dbReference type="InterPro" id="IPR038468">
    <property type="entry name" value="MmpS_C"/>
</dbReference>
<protein>
    <recommendedName>
        <fullName evidence="5">MmpS family membrane protein</fullName>
    </recommendedName>
</protein>
<sequence>MTRTTLIGFFGFALMAGLAGCGGGEPAAQPPAASSAAAPEPAASSPAIEASTLPATTATRTVKLEVLGKGKSMQPIVYVADGQGTESNADLPWSKTVKVELTGAEQKVGRAISIVAGSAQGANGQLEAGKCRISVDGEEVVSGEGLCRHKLK</sequence>
<name>A0ABV8G2P0_9ACTN</name>
<feature type="chain" id="PRO_5046556193" description="MmpS family membrane protein" evidence="2">
    <location>
        <begin position="22"/>
        <end position="152"/>
    </location>
</feature>
<evidence type="ECO:0000313" key="3">
    <source>
        <dbReference type="EMBL" id="MFC4007480.1"/>
    </source>
</evidence>
<keyword evidence="2" id="KW-0732">Signal</keyword>
<feature type="compositionally biased region" description="Low complexity" evidence="1">
    <location>
        <begin position="26"/>
        <end position="51"/>
    </location>
</feature>
<dbReference type="EMBL" id="JBHSBI010000004">
    <property type="protein sequence ID" value="MFC4007480.1"/>
    <property type="molecule type" value="Genomic_DNA"/>
</dbReference>
<dbReference type="Gene3D" id="2.60.40.2880">
    <property type="entry name" value="MmpS1-5, C-terminal soluble domain"/>
    <property type="match status" value="1"/>
</dbReference>
<organism evidence="3 4">
    <name type="scientific">Nonomuraea purpurea</name>
    <dbReference type="NCBI Taxonomy" id="1849276"/>
    <lineage>
        <taxon>Bacteria</taxon>
        <taxon>Bacillati</taxon>
        <taxon>Actinomycetota</taxon>
        <taxon>Actinomycetes</taxon>
        <taxon>Streptosporangiales</taxon>
        <taxon>Streptosporangiaceae</taxon>
        <taxon>Nonomuraea</taxon>
    </lineage>
</organism>